<comment type="caution">
    <text evidence="1">The sequence shown here is derived from an EMBL/GenBank/DDBJ whole genome shotgun (WGS) entry which is preliminary data.</text>
</comment>
<evidence type="ECO:0000313" key="2">
    <source>
        <dbReference type="Proteomes" id="UP000763802"/>
    </source>
</evidence>
<dbReference type="EMBL" id="JAHHDY010000008">
    <property type="protein sequence ID" value="MBT3140535.1"/>
    <property type="molecule type" value="Genomic_DNA"/>
</dbReference>
<dbReference type="Proteomes" id="UP000763802">
    <property type="component" value="Unassembled WGS sequence"/>
</dbReference>
<evidence type="ECO:0000313" key="1">
    <source>
        <dbReference type="EMBL" id="MBT3140535.1"/>
    </source>
</evidence>
<gene>
    <name evidence="1" type="ORF">KL867_05710</name>
</gene>
<proteinExistence type="predicted"/>
<reference evidence="1 2" key="1">
    <citation type="submission" date="2021-05" db="EMBL/GenBank/DDBJ databases">
        <title>Draft genomes of marine bacteria isolated from model chitin particles.</title>
        <authorList>
            <person name="Datta M.S."/>
            <person name="Schwartzman J.A."/>
            <person name="Cordero O."/>
        </authorList>
    </citation>
    <scope>NUCLEOTIDE SEQUENCE [LARGE SCALE GENOMIC DNA]</scope>
    <source>
        <strain evidence="1 2">4E07</strain>
    </source>
</reference>
<keyword evidence="2" id="KW-1185">Reference proteome</keyword>
<organism evidence="1 2">
    <name type="scientific">Falsiruegeria litorea</name>
    <dbReference type="NCBI Taxonomy" id="1280831"/>
    <lineage>
        <taxon>Bacteria</taxon>
        <taxon>Pseudomonadati</taxon>
        <taxon>Pseudomonadota</taxon>
        <taxon>Alphaproteobacteria</taxon>
        <taxon>Rhodobacterales</taxon>
        <taxon>Roseobacteraceae</taxon>
        <taxon>Falsiruegeria</taxon>
    </lineage>
</organism>
<name>A0ABS5WN89_9RHOB</name>
<accession>A0ABS5WN89</accession>
<sequence>MADAIWSVNSIVKSPPTSHNSTMRVSIHFLPLTLVLGACTGPLDVYYKPGATVTRLQTDETNCEVKALKDVPISEQIRQRPPIYYPGSSICNGAGNCWYRPGYWVDGGIYSVDVNKDLRNRVLTQCMADKGYSPVSIPLCSAGVKASAPIATTTTLPSLTETSCYIKNEDGGFQIISQVKSKQG</sequence>
<evidence type="ECO:0008006" key="3">
    <source>
        <dbReference type="Google" id="ProtNLM"/>
    </source>
</evidence>
<protein>
    <recommendedName>
        <fullName evidence="3">Lipoprotein</fullName>
    </recommendedName>
</protein>